<dbReference type="EMBL" id="NRRL01000035">
    <property type="protein sequence ID" value="MBK1668990.1"/>
    <property type="molecule type" value="Genomic_DNA"/>
</dbReference>
<evidence type="ECO:0000313" key="3">
    <source>
        <dbReference type="Proteomes" id="UP001296873"/>
    </source>
</evidence>
<protein>
    <submittedName>
        <fullName evidence="2">Uncharacterized protein</fullName>
    </submittedName>
</protein>
<evidence type="ECO:0000313" key="2">
    <source>
        <dbReference type="EMBL" id="MBK1668990.1"/>
    </source>
</evidence>
<evidence type="ECO:0000256" key="1">
    <source>
        <dbReference type="SAM" id="MobiDB-lite"/>
    </source>
</evidence>
<proteinExistence type="predicted"/>
<sequence length="62" mass="6254">MSDPSRGGGTGPQGPVPLSQVECPICGEPTVVNAMGDGRLVCSCAAHMEIPGNPEEGSSDDR</sequence>
<keyword evidence="3" id="KW-1185">Reference proteome</keyword>
<dbReference type="Proteomes" id="UP001296873">
    <property type="component" value="Unassembled WGS sequence"/>
</dbReference>
<feature type="compositionally biased region" description="Gly residues" evidence="1">
    <location>
        <begin position="1"/>
        <end position="12"/>
    </location>
</feature>
<comment type="caution">
    <text evidence="2">The sequence shown here is derived from an EMBL/GenBank/DDBJ whole genome shotgun (WGS) entry which is preliminary data.</text>
</comment>
<accession>A0ABS1DHX7</accession>
<organism evidence="2 3">
    <name type="scientific">Rhodovibrio sodomensis</name>
    <dbReference type="NCBI Taxonomy" id="1088"/>
    <lineage>
        <taxon>Bacteria</taxon>
        <taxon>Pseudomonadati</taxon>
        <taxon>Pseudomonadota</taxon>
        <taxon>Alphaproteobacteria</taxon>
        <taxon>Rhodospirillales</taxon>
        <taxon>Rhodovibrionaceae</taxon>
        <taxon>Rhodovibrio</taxon>
    </lineage>
</organism>
<dbReference type="RefSeq" id="WP_200341313.1">
    <property type="nucleotide sequence ID" value="NZ_NRRL01000035.1"/>
</dbReference>
<gene>
    <name evidence="2" type="ORF">CKO28_13210</name>
</gene>
<name>A0ABS1DHX7_9PROT</name>
<feature type="region of interest" description="Disordered" evidence="1">
    <location>
        <begin position="1"/>
        <end position="20"/>
    </location>
</feature>
<reference evidence="2 3" key="1">
    <citation type="journal article" date="2020" name="Microorganisms">
        <title>Osmotic Adaptation and Compatible Solute Biosynthesis of Phototrophic Bacteria as Revealed from Genome Analyses.</title>
        <authorList>
            <person name="Imhoff J.F."/>
            <person name="Rahn T."/>
            <person name="Kunzel S."/>
            <person name="Keller A."/>
            <person name="Neulinger S.C."/>
        </authorList>
    </citation>
    <scope>NUCLEOTIDE SEQUENCE [LARGE SCALE GENOMIC DNA]</scope>
    <source>
        <strain evidence="2 3">DSM 9895</strain>
    </source>
</reference>